<organism evidence="1 2">
    <name type="scientific">Favolaschia claudopus</name>
    <dbReference type="NCBI Taxonomy" id="2862362"/>
    <lineage>
        <taxon>Eukaryota</taxon>
        <taxon>Fungi</taxon>
        <taxon>Dikarya</taxon>
        <taxon>Basidiomycota</taxon>
        <taxon>Agaricomycotina</taxon>
        <taxon>Agaricomycetes</taxon>
        <taxon>Agaricomycetidae</taxon>
        <taxon>Agaricales</taxon>
        <taxon>Marasmiineae</taxon>
        <taxon>Mycenaceae</taxon>
        <taxon>Favolaschia</taxon>
    </lineage>
</organism>
<dbReference type="InterPro" id="IPR011989">
    <property type="entry name" value="ARM-like"/>
</dbReference>
<dbReference type="SUPFAM" id="SSF48371">
    <property type="entry name" value="ARM repeat"/>
    <property type="match status" value="1"/>
</dbReference>
<dbReference type="Gene3D" id="1.25.10.10">
    <property type="entry name" value="Leucine-rich Repeat Variant"/>
    <property type="match status" value="2"/>
</dbReference>
<protein>
    <submittedName>
        <fullName evidence="1">Armadillo-type protein</fullName>
    </submittedName>
</protein>
<dbReference type="EMBL" id="JAWWNJ010000024">
    <property type="protein sequence ID" value="KAK7031430.1"/>
    <property type="molecule type" value="Genomic_DNA"/>
</dbReference>
<dbReference type="PANTHER" id="PTHR23314:SF0">
    <property type="entry name" value="SPERM-ASSOCIATED ANTIGEN 6"/>
    <property type="match status" value="1"/>
</dbReference>
<gene>
    <name evidence="1" type="ORF">R3P38DRAFT_3393362</name>
</gene>
<comment type="caution">
    <text evidence="1">The sequence shown here is derived from an EMBL/GenBank/DDBJ whole genome shotgun (WGS) entry which is preliminary data.</text>
</comment>
<dbReference type="GO" id="GO:0008017">
    <property type="term" value="F:microtubule binding"/>
    <property type="evidence" value="ECO:0007669"/>
    <property type="project" value="TreeGrafter"/>
</dbReference>
<keyword evidence="2" id="KW-1185">Reference proteome</keyword>
<dbReference type="InterPro" id="IPR016024">
    <property type="entry name" value="ARM-type_fold"/>
</dbReference>
<dbReference type="InterPro" id="IPR000225">
    <property type="entry name" value="Armadillo"/>
</dbReference>
<proteinExistence type="predicted"/>
<dbReference type="GO" id="GO:0003341">
    <property type="term" value="P:cilium movement"/>
    <property type="evidence" value="ECO:0007669"/>
    <property type="project" value="TreeGrafter"/>
</dbReference>
<dbReference type="AlphaFoldDB" id="A0AAW0BX11"/>
<name>A0AAW0BX11_9AGAR</name>
<dbReference type="Proteomes" id="UP001362999">
    <property type="component" value="Unassembled WGS sequence"/>
</dbReference>
<evidence type="ECO:0000313" key="1">
    <source>
        <dbReference type="EMBL" id="KAK7031430.1"/>
    </source>
</evidence>
<sequence length="478" mass="52389">MPPLTRQLSRMSIFSWWSDRNAGPTINLHQFAKPLLRFLHHRQALAIIKRNRGSPLSVATLEIYSSYLPWDFVSWSTKAAILSEIADQTLSSEVDAIAVVDSPVFPFLPQMLEADDPGVKSASWRLIGNLAVHESIVSTILGLQVCGKLVLLLRHQDSRVVWAATHALSRLARWLDGAKSIVDAQAFHCVLELLASANPEARKRTCELVGTLASHAATAPVILELQVSVQLMCLLHDADPVVVGAAAYALSEIAPWLDKEKVSVDAETLGRILELLRSPNSDVRRWTCRLVGRFAQYGLVASERQQLNLCSQLVLLLTDSNATVVRIATFALSQIAAFAAGADAIINAGALCYIPELLESTNPRLGMWACTLITNLARHTPNASALLELDHSITHKLATFLRNHDNETRDASSFALDIVIDWLDEASAPTAMDEGLHSILHPNILDEGRGVVSWVFLFAWLGHLTHRPCPSFSSGLTP</sequence>
<dbReference type="SMART" id="SM00185">
    <property type="entry name" value="ARM"/>
    <property type="match status" value="5"/>
</dbReference>
<dbReference type="PANTHER" id="PTHR23314">
    <property type="entry name" value="SPERM-ASSOCIATED ANTIGEN 6 ARMADILLO REPEAT-CONTAINING"/>
    <property type="match status" value="1"/>
</dbReference>
<accession>A0AAW0BX11</accession>
<dbReference type="GO" id="GO:0015630">
    <property type="term" value="C:microtubule cytoskeleton"/>
    <property type="evidence" value="ECO:0007669"/>
    <property type="project" value="TreeGrafter"/>
</dbReference>
<reference evidence="1 2" key="1">
    <citation type="journal article" date="2024" name="J Genomics">
        <title>Draft genome sequencing and assembly of Favolaschia claudopus CIRM-BRFM 2984 isolated from oak limbs.</title>
        <authorList>
            <person name="Navarro D."/>
            <person name="Drula E."/>
            <person name="Chaduli D."/>
            <person name="Cazenave R."/>
            <person name="Ahrendt S."/>
            <person name="Wang J."/>
            <person name="Lipzen A."/>
            <person name="Daum C."/>
            <person name="Barry K."/>
            <person name="Grigoriev I.V."/>
            <person name="Favel A."/>
            <person name="Rosso M.N."/>
            <person name="Martin F."/>
        </authorList>
    </citation>
    <scope>NUCLEOTIDE SEQUENCE [LARGE SCALE GENOMIC DNA]</scope>
    <source>
        <strain evidence="1 2">CIRM-BRFM 2984</strain>
    </source>
</reference>
<evidence type="ECO:0000313" key="2">
    <source>
        <dbReference type="Proteomes" id="UP001362999"/>
    </source>
</evidence>